<dbReference type="AlphaFoldDB" id="A0A0E9PJP2"/>
<dbReference type="EMBL" id="GBXM01104504">
    <property type="protein sequence ID" value="JAH04073.1"/>
    <property type="molecule type" value="Transcribed_RNA"/>
</dbReference>
<reference evidence="1" key="2">
    <citation type="journal article" date="2015" name="Fish Shellfish Immunol.">
        <title>Early steps in the European eel (Anguilla anguilla)-Vibrio vulnificus interaction in the gills: Role of the RtxA13 toxin.</title>
        <authorList>
            <person name="Callol A."/>
            <person name="Pajuelo D."/>
            <person name="Ebbesson L."/>
            <person name="Teles M."/>
            <person name="MacKenzie S."/>
            <person name="Amaro C."/>
        </authorList>
    </citation>
    <scope>NUCLEOTIDE SEQUENCE</scope>
</reference>
<reference evidence="1" key="1">
    <citation type="submission" date="2014-11" db="EMBL/GenBank/DDBJ databases">
        <authorList>
            <person name="Amaro Gonzalez C."/>
        </authorList>
    </citation>
    <scope>NUCLEOTIDE SEQUENCE</scope>
</reference>
<proteinExistence type="predicted"/>
<protein>
    <submittedName>
        <fullName evidence="1">Uncharacterized protein</fullName>
    </submittedName>
</protein>
<accession>A0A0E9PJP2</accession>
<sequence>MCHFIPVVNSSVPGDLSSFWFSLQP</sequence>
<name>A0A0E9PJP2_ANGAN</name>
<evidence type="ECO:0000313" key="1">
    <source>
        <dbReference type="EMBL" id="JAH04073.1"/>
    </source>
</evidence>
<organism evidence="1">
    <name type="scientific">Anguilla anguilla</name>
    <name type="common">European freshwater eel</name>
    <name type="synonym">Muraena anguilla</name>
    <dbReference type="NCBI Taxonomy" id="7936"/>
    <lineage>
        <taxon>Eukaryota</taxon>
        <taxon>Metazoa</taxon>
        <taxon>Chordata</taxon>
        <taxon>Craniata</taxon>
        <taxon>Vertebrata</taxon>
        <taxon>Euteleostomi</taxon>
        <taxon>Actinopterygii</taxon>
        <taxon>Neopterygii</taxon>
        <taxon>Teleostei</taxon>
        <taxon>Anguilliformes</taxon>
        <taxon>Anguillidae</taxon>
        <taxon>Anguilla</taxon>
    </lineage>
</organism>